<reference evidence="3" key="1">
    <citation type="submission" date="2021-02" db="EMBL/GenBank/DDBJ databases">
        <authorList>
            <person name="Nowell W R."/>
        </authorList>
    </citation>
    <scope>NUCLEOTIDE SEQUENCE</scope>
</reference>
<sequence>NKKQPPPQTMSQLSAAKQLIEKKQEEEIKQIMVLINAYHNQQDAVNKGLSANQIKTSTDDHAWQLTKSYQLGLEVNDLEGKAMKIENEIMQKSSAIVGDNTPVYLPAFEIKSWCNQTDSTVTIKVPIKDLTAERIEVSIKDTNVIVLIKTSSLKFHYSIQFNLIHYINPIESSYNIADEHIEIKLCKRELITW</sequence>
<feature type="domain" description="CS" evidence="1">
    <location>
        <begin position="106"/>
        <end position="193"/>
    </location>
</feature>
<dbReference type="Proteomes" id="UP000663825">
    <property type="component" value="Unassembled WGS sequence"/>
</dbReference>
<feature type="non-terminal residue" evidence="3">
    <location>
        <position position="1"/>
    </location>
</feature>
<dbReference type="Pfam" id="PF04969">
    <property type="entry name" value="CS"/>
    <property type="match status" value="1"/>
</dbReference>
<evidence type="ECO:0000259" key="1">
    <source>
        <dbReference type="PROSITE" id="PS51203"/>
    </source>
</evidence>
<organism evidence="3 4">
    <name type="scientific">Rotaria socialis</name>
    <dbReference type="NCBI Taxonomy" id="392032"/>
    <lineage>
        <taxon>Eukaryota</taxon>
        <taxon>Metazoa</taxon>
        <taxon>Spiralia</taxon>
        <taxon>Gnathifera</taxon>
        <taxon>Rotifera</taxon>
        <taxon>Eurotatoria</taxon>
        <taxon>Bdelloidea</taxon>
        <taxon>Philodinida</taxon>
        <taxon>Philodinidae</taxon>
        <taxon>Rotaria</taxon>
    </lineage>
</organism>
<comment type="caution">
    <text evidence="3">The sequence shown here is derived from an EMBL/GenBank/DDBJ whole genome shotgun (WGS) entry which is preliminary data.</text>
</comment>
<proteinExistence type="predicted"/>
<dbReference type="PROSITE" id="PS51203">
    <property type="entry name" value="CS"/>
    <property type="match status" value="1"/>
</dbReference>
<dbReference type="PANTHER" id="PTHR45862">
    <property type="entry name" value="PROTEIN SGT1 HOMOLOG"/>
    <property type="match status" value="1"/>
</dbReference>
<evidence type="ECO:0000313" key="4">
    <source>
        <dbReference type="Proteomes" id="UP000663873"/>
    </source>
</evidence>
<dbReference type="EMBL" id="CAJOBP010021055">
    <property type="protein sequence ID" value="CAF4598093.1"/>
    <property type="molecule type" value="Genomic_DNA"/>
</dbReference>
<dbReference type="AlphaFoldDB" id="A0A821BW31"/>
<dbReference type="Proteomes" id="UP000663873">
    <property type="component" value="Unassembled WGS sequence"/>
</dbReference>
<evidence type="ECO:0000313" key="3">
    <source>
        <dbReference type="EMBL" id="CAF4598093.1"/>
    </source>
</evidence>
<accession>A0A821BW31</accession>
<name>A0A821BW31_9BILA</name>
<protein>
    <recommendedName>
        <fullName evidence="1">CS domain-containing protein</fullName>
    </recommendedName>
</protein>
<dbReference type="InterPro" id="IPR044563">
    <property type="entry name" value="Sgt1-like"/>
</dbReference>
<dbReference type="Gene3D" id="2.60.40.790">
    <property type="match status" value="1"/>
</dbReference>
<dbReference type="InterPro" id="IPR008978">
    <property type="entry name" value="HSP20-like_chaperone"/>
</dbReference>
<evidence type="ECO:0000313" key="2">
    <source>
        <dbReference type="EMBL" id="CAF3274176.1"/>
    </source>
</evidence>
<dbReference type="InterPro" id="IPR007052">
    <property type="entry name" value="CS_dom"/>
</dbReference>
<dbReference type="EMBL" id="CAJNXB010002750">
    <property type="protein sequence ID" value="CAF3274176.1"/>
    <property type="molecule type" value="Genomic_DNA"/>
</dbReference>
<keyword evidence="4" id="KW-1185">Reference proteome</keyword>
<dbReference type="SUPFAM" id="SSF49764">
    <property type="entry name" value="HSP20-like chaperones"/>
    <property type="match status" value="1"/>
</dbReference>
<gene>
    <name evidence="2" type="ORF">TIS948_LOCUS16503</name>
    <name evidence="3" type="ORF">UJA718_LOCUS31157</name>
</gene>
<dbReference type="OrthoDB" id="1898560at2759"/>
<dbReference type="GO" id="GO:0051087">
    <property type="term" value="F:protein-folding chaperone binding"/>
    <property type="evidence" value="ECO:0007669"/>
    <property type="project" value="InterPro"/>
</dbReference>